<feature type="transmembrane region" description="Helical" evidence="8">
    <location>
        <begin position="307"/>
        <end position="327"/>
    </location>
</feature>
<keyword evidence="4" id="KW-0309">Germination</keyword>
<keyword evidence="6 8" id="KW-1133">Transmembrane helix</keyword>
<accession>A0ABM9C601</accession>
<evidence type="ECO:0000256" key="8">
    <source>
        <dbReference type="SAM" id="Phobius"/>
    </source>
</evidence>
<dbReference type="RefSeq" id="WP_236340945.1">
    <property type="nucleotide sequence ID" value="NZ_CAKMMF010000009.1"/>
</dbReference>
<feature type="transmembrane region" description="Helical" evidence="8">
    <location>
        <begin position="83"/>
        <end position="99"/>
    </location>
</feature>
<dbReference type="Pfam" id="PF03845">
    <property type="entry name" value="Spore_permease"/>
    <property type="match status" value="1"/>
</dbReference>
<evidence type="ECO:0000256" key="7">
    <source>
        <dbReference type="ARBA" id="ARBA00023136"/>
    </source>
</evidence>
<comment type="caution">
    <text evidence="9">The sequence shown here is derived from an EMBL/GenBank/DDBJ whole genome shotgun (WGS) entry which is preliminary data.</text>
</comment>
<feature type="transmembrane region" description="Helical" evidence="8">
    <location>
        <begin position="42"/>
        <end position="63"/>
    </location>
</feature>
<proteinExistence type="inferred from homology"/>
<feature type="transmembrane region" description="Helical" evidence="8">
    <location>
        <begin position="273"/>
        <end position="295"/>
    </location>
</feature>
<organism evidence="9 10">
    <name type="scientific">Paenibacillus plantiphilus</name>
    <dbReference type="NCBI Taxonomy" id="2905650"/>
    <lineage>
        <taxon>Bacteria</taxon>
        <taxon>Bacillati</taxon>
        <taxon>Bacillota</taxon>
        <taxon>Bacilli</taxon>
        <taxon>Bacillales</taxon>
        <taxon>Paenibacillaceae</taxon>
        <taxon>Paenibacillus</taxon>
    </lineage>
</organism>
<sequence>MKESGSKQISFIHIAIIMMLSNGLVSHVIINPLIIGSSARDAWLVPLFTFFVIIPWCWLLVVLMRRTRQAKLQTWLTERIGPAFTWLLLIPFYLHIYVIGANTTLQTGSWAVANYLPDAPKALFIALLLLISGYIAMFGIRTIAICSGVLLPFVIILGYFVMTTNMPNKDFQLLLPIMEYGWKPVLQGMLYSCGCFMELAFLIPLQHYLKSRVKLWQLLILLLIFIHIMLGPLLGAITEFGPTEAVKQMLPPFEQWRLVHVGSYLEHVDFFALYQWMSGATVRIGLSLFMLADLIPLHKKTARNWTVTGIGVSYLLLALLPIGRNILYEWQKYFYQATIPIIAGVVIVWIGITLFNKPEKERLA</sequence>
<evidence type="ECO:0000256" key="1">
    <source>
        <dbReference type="ARBA" id="ARBA00004141"/>
    </source>
</evidence>
<evidence type="ECO:0000313" key="9">
    <source>
        <dbReference type="EMBL" id="CAH1203614.1"/>
    </source>
</evidence>
<comment type="subcellular location">
    <subcellularLocation>
        <location evidence="1">Membrane</location>
        <topology evidence="1">Multi-pass membrane protein</topology>
    </subcellularLocation>
</comment>
<evidence type="ECO:0000256" key="4">
    <source>
        <dbReference type="ARBA" id="ARBA00022544"/>
    </source>
</evidence>
<evidence type="ECO:0000313" key="10">
    <source>
        <dbReference type="Proteomes" id="UP000838686"/>
    </source>
</evidence>
<dbReference type="PANTHER" id="PTHR34975:SF2">
    <property type="entry name" value="SPORE GERMINATION PROTEIN A2"/>
    <property type="match status" value="1"/>
</dbReference>
<feature type="transmembrane region" description="Helical" evidence="8">
    <location>
        <begin position="143"/>
        <end position="162"/>
    </location>
</feature>
<dbReference type="PANTHER" id="PTHR34975">
    <property type="entry name" value="SPORE GERMINATION PROTEIN A2"/>
    <property type="match status" value="1"/>
</dbReference>
<keyword evidence="3" id="KW-0813">Transport</keyword>
<dbReference type="InterPro" id="IPR004761">
    <property type="entry name" value="Spore_GerAB"/>
</dbReference>
<feature type="transmembrane region" description="Helical" evidence="8">
    <location>
        <begin position="182"/>
        <end position="203"/>
    </location>
</feature>
<reference evidence="9" key="1">
    <citation type="submission" date="2022-01" db="EMBL/GenBank/DDBJ databases">
        <authorList>
            <person name="Criscuolo A."/>
        </authorList>
    </citation>
    <scope>NUCLEOTIDE SEQUENCE</scope>
    <source>
        <strain evidence="9">CIP111893</strain>
    </source>
</reference>
<keyword evidence="7 8" id="KW-0472">Membrane</keyword>
<dbReference type="EMBL" id="CAKMMF010000009">
    <property type="protein sequence ID" value="CAH1203614.1"/>
    <property type="molecule type" value="Genomic_DNA"/>
</dbReference>
<evidence type="ECO:0000256" key="5">
    <source>
        <dbReference type="ARBA" id="ARBA00022692"/>
    </source>
</evidence>
<evidence type="ECO:0000256" key="6">
    <source>
        <dbReference type="ARBA" id="ARBA00022989"/>
    </source>
</evidence>
<evidence type="ECO:0000256" key="2">
    <source>
        <dbReference type="ARBA" id="ARBA00007998"/>
    </source>
</evidence>
<protein>
    <submittedName>
        <fullName evidence="9">Uncharacterized protein</fullName>
    </submittedName>
</protein>
<gene>
    <name evidence="9" type="ORF">PAECIP111893_02012</name>
</gene>
<evidence type="ECO:0000256" key="3">
    <source>
        <dbReference type="ARBA" id="ARBA00022448"/>
    </source>
</evidence>
<dbReference type="Proteomes" id="UP000838686">
    <property type="component" value="Unassembled WGS sequence"/>
</dbReference>
<keyword evidence="10" id="KW-1185">Reference proteome</keyword>
<dbReference type="NCBIfam" id="TIGR00912">
    <property type="entry name" value="2A0309"/>
    <property type="match status" value="1"/>
</dbReference>
<feature type="transmembrane region" description="Helical" evidence="8">
    <location>
        <begin position="119"/>
        <end position="136"/>
    </location>
</feature>
<feature type="transmembrane region" description="Helical" evidence="8">
    <location>
        <begin position="12"/>
        <end position="30"/>
    </location>
</feature>
<feature type="transmembrane region" description="Helical" evidence="8">
    <location>
        <begin position="215"/>
        <end position="237"/>
    </location>
</feature>
<name>A0ABM9C601_9BACL</name>
<comment type="similarity">
    <text evidence="2">Belongs to the amino acid-polyamine-organocation (APC) superfamily. Spore germination protein (SGP) (TC 2.A.3.9) family.</text>
</comment>
<feature type="transmembrane region" description="Helical" evidence="8">
    <location>
        <begin position="333"/>
        <end position="355"/>
    </location>
</feature>
<keyword evidence="5 8" id="KW-0812">Transmembrane</keyword>